<evidence type="ECO:0000256" key="1">
    <source>
        <dbReference type="SAM" id="MobiDB-lite"/>
    </source>
</evidence>
<organism evidence="3 4">
    <name type="scientific">Amphibalanus amphitrite</name>
    <name type="common">Striped barnacle</name>
    <name type="synonym">Balanus amphitrite</name>
    <dbReference type="NCBI Taxonomy" id="1232801"/>
    <lineage>
        <taxon>Eukaryota</taxon>
        <taxon>Metazoa</taxon>
        <taxon>Ecdysozoa</taxon>
        <taxon>Arthropoda</taxon>
        <taxon>Crustacea</taxon>
        <taxon>Multicrustacea</taxon>
        <taxon>Cirripedia</taxon>
        <taxon>Thoracica</taxon>
        <taxon>Thoracicalcarea</taxon>
        <taxon>Balanomorpha</taxon>
        <taxon>Balanoidea</taxon>
        <taxon>Balanidae</taxon>
        <taxon>Amphibalaninae</taxon>
        <taxon>Amphibalanus</taxon>
    </lineage>
</organism>
<feature type="compositionally biased region" description="Basic and acidic residues" evidence="1">
    <location>
        <begin position="776"/>
        <end position="794"/>
    </location>
</feature>
<dbReference type="AlphaFoldDB" id="A0A6A4XGX5"/>
<protein>
    <submittedName>
        <fullName evidence="3">Protein mab-21-like 3</fullName>
    </submittedName>
</protein>
<comment type="caution">
    <text evidence="3">The sequence shown here is derived from an EMBL/GenBank/DDBJ whole genome shotgun (WGS) entry which is preliminary data.</text>
</comment>
<feature type="domain" description="Mab-21-like HhH/H2TH-like" evidence="2">
    <location>
        <begin position="316"/>
        <end position="403"/>
    </location>
</feature>
<dbReference type="PANTHER" id="PTHR10656:SF69">
    <property type="entry name" value="MAB-21-LIKE HHH_H2TH-LIKE DOMAIN-CONTAINING PROTEIN"/>
    <property type="match status" value="1"/>
</dbReference>
<proteinExistence type="predicted"/>
<dbReference type="InterPro" id="IPR024810">
    <property type="entry name" value="MAB21L/cGLR"/>
</dbReference>
<evidence type="ECO:0000313" key="4">
    <source>
        <dbReference type="Proteomes" id="UP000440578"/>
    </source>
</evidence>
<dbReference type="Proteomes" id="UP000440578">
    <property type="component" value="Unassembled WGS sequence"/>
</dbReference>
<feature type="region of interest" description="Disordered" evidence="1">
    <location>
        <begin position="730"/>
        <end position="822"/>
    </location>
</feature>
<reference evidence="3 4" key="1">
    <citation type="submission" date="2019-07" db="EMBL/GenBank/DDBJ databases">
        <title>Draft genome assembly of a fouling barnacle, Amphibalanus amphitrite (Darwin, 1854): The first reference genome for Thecostraca.</title>
        <authorList>
            <person name="Kim W."/>
        </authorList>
    </citation>
    <scope>NUCLEOTIDE SEQUENCE [LARGE SCALE GENOMIC DNA]</scope>
    <source>
        <strain evidence="3">SNU_AA5</strain>
        <tissue evidence="3">Soma without cirri and trophi</tissue>
    </source>
</reference>
<gene>
    <name evidence="3" type="primary">Mab21L3_0</name>
    <name evidence="3" type="ORF">FJT64_000028</name>
</gene>
<sequence>MEWLRRRYEGAAARWRVRRLLTRCGDSGARLLVDTVLPLYETPVHPAGLVADLARNAVGDRLAFLRDLPLWGALQDGRSAAMPPPPGHCGRCAPAEPLRVISSSRSGSSAEGLADLLAGQPSSSDYDAMFELSGEFRWMETPLAAPGEEPGCISAREAPQLWARPTDSPGFVTLHWARTTECEHEAVLPALPALEVRRLMSEFCRATSSADSVITTPGPAVNVCLPSQGHGGLDHVPCLRLPVWPGREAFLSRRRVTEFPSAAARQELCQFGVHLVPTGRDGSATELYEWRLSFSRAEVVAIHQLTDIQRNAVLSVKRIKTALKESGASPALKSYYIKTAALWLAQDRPAGSWTGVVDGVWTILDWLEQHVAAGSLPCFFWPDIDLLAGKGARELSDMASTIALMRGRARRLRLRLARLLLRRAVVAGLVYRPALPKWADWACCFVPPLASEEQLLEWRHHCHASAYAQQCYLLRAMLVAPADLVGAAPLSPLGGGLFTWDAAPLMNLLDDTDLHYLLGDPTAVAAWCRRQLRRPEAERPAGLTAELGTPRGRADLLLRPELLLRAISEAVPSMGDWWRGVEERGTRWSDPCPPLLPLQRIRDALETLLSCSDHLDWFLQRRLPHLDRETAAITARFWRLRLRRLLAGDRLQTEYSAALGGTDRWCLRRHVLTEDGAAAEVQPRLHEQEERAFDALTQRLVELERRQLRERHAVGRRYLHASLELGDRQLPGQGVLGLQPADRGPQDQQQPEDQGLQDQQPEHQQHDGQGLPGQQSEDRKVQDQQSEDQGREQTHWLQRFQFRRLGSGRRSGPQRRRSQGIERQLQQEMLELSQRHQQERELLLLQEPLE</sequence>
<feature type="compositionally biased region" description="Low complexity" evidence="1">
    <location>
        <begin position="798"/>
        <end position="811"/>
    </location>
</feature>
<evidence type="ECO:0000313" key="3">
    <source>
        <dbReference type="EMBL" id="KAF0314758.1"/>
    </source>
</evidence>
<evidence type="ECO:0000259" key="2">
    <source>
        <dbReference type="Pfam" id="PF20266"/>
    </source>
</evidence>
<dbReference type="EMBL" id="VIIS01000001">
    <property type="protein sequence ID" value="KAF0314758.1"/>
    <property type="molecule type" value="Genomic_DNA"/>
</dbReference>
<dbReference type="OrthoDB" id="7249367at2759"/>
<dbReference type="Pfam" id="PF20266">
    <property type="entry name" value="Mab-21_C"/>
    <property type="match status" value="1"/>
</dbReference>
<feature type="compositionally biased region" description="Low complexity" evidence="1">
    <location>
        <begin position="746"/>
        <end position="759"/>
    </location>
</feature>
<dbReference type="InterPro" id="IPR046906">
    <property type="entry name" value="Mab-21_HhH/H2TH-like"/>
</dbReference>
<dbReference type="SMART" id="SM01265">
    <property type="entry name" value="Mab-21"/>
    <property type="match status" value="1"/>
</dbReference>
<keyword evidence="4" id="KW-1185">Reference proteome</keyword>
<accession>A0A6A4XGX5</accession>
<dbReference type="PANTHER" id="PTHR10656">
    <property type="entry name" value="CELL FATE DETERMINING PROTEIN MAB21-RELATED"/>
    <property type="match status" value="1"/>
</dbReference>
<dbReference type="Gene3D" id="1.10.1410.40">
    <property type="match status" value="1"/>
</dbReference>
<name>A0A6A4XGX5_AMPAM</name>